<dbReference type="PANTHER" id="PTHR43877">
    <property type="entry name" value="AMINOALKYLPHOSPHONATE N-ACETYLTRANSFERASE-RELATED-RELATED"/>
    <property type="match status" value="1"/>
</dbReference>
<evidence type="ECO:0000259" key="3">
    <source>
        <dbReference type="PROSITE" id="PS51186"/>
    </source>
</evidence>
<dbReference type="Gene3D" id="1.10.3420.10">
    <property type="entry name" value="putative ntp pyrophosphohydrolase like domain"/>
    <property type="match status" value="1"/>
</dbReference>
<evidence type="ECO:0000256" key="2">
    <source>
        <dbReference type="ARBA" id="ARBA00023315"/>
    </source>
</evidence>
<dbReference type="GO" id="GO:0016747">
    <property type="term" value="F:acyltransferase activity, transferring groups other than amino-acyl groups"/>
    <property type="evidence" value="ECO:0007669"/>
    <property type="project" value="InterPro"/>
</dbReference>
<dbReference type="InterPro" id="IPR050832">
    <property type="entry name" value="Bact_Acetyltransf"/>
</dbReference>
<evidence type="ECO:0000256" key="1">
    <source>
        <dbReference type="ARBA" id="ARBA00022679"/>
    </source>
</evidence>
<organism evidence="4 5">
    <name type="scientific">Natronosporangium hydrolyticum</name>
    <dbReference type="NCBI Taxonomy" id="2811111"/>
    <lineage>
        <taxon>Bacteria</taxon>
        <taxon>Bacillati</taxon>
        <taxon>Actinomycetota</taxon>
        <taxon>Actinomycetes</taxon>
        <taxon>Micromonosporales</taxon>
        <taxon>Micromonosporaceae</taxon>
        <taxon>Natronosporangium</taxon>
    </lineage>
</organism>
<dbReference type="Gene3D" id="3.40.630.30">
    <property type="match status" value="1"/>
</dbReference>
<dbReference type="KEGG" id="nhy:JQS43_13045"/>
<keyword evidence="5" id="KW-1185">Reference proteome</keyword>
<accession>A0A895Y4K8</accession>
<evidence type="ECO:0000313" key="4">
    <source>
        <dbReference type="EMBL" id="QSB12634.1"/>
    </source>
</evidence>
<dbReference type="InterPro" id="IPR000182">
    <property type="entry name" value="GNAT_dom"/>
</dbReference>
<sequence>MTHPTSPAAESRSPAPLLREFHERFDLHRQDRPGHPSPQVAELRQRLIEEEVAELAEAVRLAADGAGLDRVAHELADVVYVAYGTALSYGIDLDAVLAEVHRSNLSKLGQDGRPVRRPDGKVLRGEQYEPPRVAAVLADRSATGERAAGTAEPASPASADYVVVRQAEAADTAGLAELRRAWAAEQGAHETEPGFANRFAGWWHAETSHRVTWVAQSDAALVGMVNLAIFDRMPTPGRQAVRWGYLANAFVLPEHRNRGIGHRLLDAVLAYADGEGLVRVVLNPSPRSVPLYLRAGFSSAHQLMVRRPPAEPTRPAGGQR</sequence>
<protein>
    <submittedName>
        <fullName evidence="4">GNAT family N-acetyltransferase</fullName>
    </submittedName>
</protein>
<name>A0A895Y4K8_9ACTN</name>
<feature type="domain" description="N-acetyltransferase" evidence="3">
    <location>
        <begin position="162"/>
        <end position="315"/>
    </location>
</feature>
<keyword evidence="1" id="KW-0808">Transferase</keyword>
<dbReference type="CDD" id="cd04301">
    <property type="entry name" value="NAT_SF"/>
    <property type="match status" value="1"/>
</dbReference>
<dbReference type="Pfam" id="PF00583">
    <property type="entry name" value="Acetyltransf_1"/>
    <property type="match status" value="1"/>
</dbReference>
<dbReference type="InterPro" id="IPR016181">
    <property type="entry name" value="Acyl_CoA_acyltransferase"/>
</dbReference>
<dbReference type="Pfam" id="PF01503">
    <property type="entry name" value="PRA-PH"/>
    <property type="match status" value="1"/>
</dbReference>
<dbReference type="InterPro" id="IPR023292">
    <property type="entry name" value="NTP_PyroPHydrolase-like_dom_sf"/>
</dbReference>
<dbReference type="EMBL" id="CP070499">
    <property type="protein sequence ID" value="QSB12634.1"/>
    <property type="molecule type" value="Genomic_DNA"/>
</dbReference>
<dbReference type="InterPro" id="IPR021130">
    <property type="entry name" value="PRib-ATP_PPHydrolase-like"/>
</dbReference>
<dbReference type="PROSITE" id="PS51186">
    <property type="entry name" value="GNAT"/>
    <property type="match status" value="1"/>
</dbReference>
<keyword evidence="2" id="KW-0012">Acyltransferase</keyword>
<evidence type="ECO:0000313" key="5">
    <source>
        <dbReference type="Proteomes" id="UP000662857"/>
    </source>
</evidence>
<dbReference type="Proteomes" id="UP000662857">
    <property type="component" value="Chromosome"/>
</dbReference>
<proteinExistence type="predicted"/>
<dbReference type="AlphaFoldDB" id="A0A895Y4K8"/>
<dbReference type="RefSeq" id="WP_239674673.1">
    <property type="nucleotide sequence ID" value="NZ_CP070499.1"/>
</dbReference>
<gene>
    <name evidence="4" type="ORF">JQS43_13045</name>
</gene>
<dbReference type="SUPFAM" id="SSF101386">
    <property type="entry name" value="all-alpha NTP pyrophosphatases"/>
    <property type="match status" value="1"/>
</dbReference>
<dbReference type="SUPFAM" id="SSF55729">
    <property type="entry name" value="Acyl-CoA N-acyltransferases (Nat)"/>
    <property type="match status" value="1"/>
</dbReference>
<reference evidence="4" key="1">
    <citation type="submission" date="2021-02" db="EMBL/GenBank/DDBJ databases">
        <title>Natrosporangium hydrolyticum gen. nov., sp. nov, a haloalkaliphilic actinobacterium from a soda solonchak soil.</title>
        <authorList>
            <person name="Sorokin D.Y."/>
            <person name="Khijniak T.V."/>
            <person name="Zakharycheva A.P."/>
            <person name="Boueva O.V."/>
            <person name="Ariskina E.V."/>
            <person name="Hahnke R.L."/>
            <person name="Bunk B."/>
            <person name="Sproer C."/>
            <person name="Schumann P."/>
            <person name="Evtushenko L.I."/>
            <person name="Kublanov I.V."/>
        </authorList>
    </citation>
    <scope>NUCLEOTIDE SEQUENCE</scope>
    <source>
        <strain evidence="4">DSM 106523</strain>
    </source>
</reference>